<keyword evidence="2" id="KW-1133">Transmembrane helix</keyword>
<keyword evidence="5" id="KW-1185">Reference proteome</keyword>
<dbReference type="AlphaFoldDB" id="A0A1M7NPW1"/>
<evidence type="ECO:0000256" key="2">
    <source>
        <dbReference type="SAM" id="Phobius"/>
    </source>
</evidence>
<feature type="transmembrane region" description="Helical" evidence="2">
    <location>
        <begin position="263"/>
        <end position="281"/>
    </location>
</feature>
<reference evidence="5" key="1">
    <citation type="submission" date="2016-11" db="EMBL/GenBank/DDBJ databases">
        <authorList>
            <person name="Varghese N."/>
            <person name="Submissions S."/>
        </authorList>
    </citation>
    <scope>NUCLEOTIDE SEQUENCE [LARGE SCALE GENOMIC DNA]</scope>
    <source>
        <strain evidence="5">ACAM 48</strain>
    </source>
</reference>
<dbReference type="OrthoDB" id="1522859at2"/>
<dbReference type="EMBL" id="LT670848">
    <property type="protein sequence ID" value="SHN05975.1"/>
    <property type="molecule type" value="Genomic_DNA"/>
</dbReference>
<accession>A0A1M7NPW1</accession>
<dbReference type="InterPro" id="IPR039426">
    <property type="entry name" value="TonB-dep_rcpt-like"/>
</dbReference>
<keyword evidence="1 2" id="KW-0472">Membrane</keyword>
<keyword evidence="1 2" id="KW-0812">Transmembrane</keyword>
<evidence type="ECO:0000313" key="4">
    <source>
        <dbReference type="EMBL" id="SHN05975.1"/>
    </source>
</evidence>
<feature type="transmembrane region" description="Helical" evidence="2">
    <location>
        <begin position="85"/>
        <end position="108"/>
    </location>
</feature>
<feature type="transmembrane region" description="Helical" evidence="2">
    <location>
        <begin position="38"/>
        <end position="55"/>
    </location>
</feature>
<dbReference type="Pfam" id="PF05569">
    <property type="entry name" value="Peptidase_M56"/>
    <property type="match status" value="1"/>
</dbReference>
<feature type="domain" description="Peptidase M56" evidence="3">
    <location>
        <begin position="67"/>
        <end position="254"/>
    </location>
</feature>
<organism evidence="4 5">
    <name type="scientific">Salegentibacter salegens</name>
    <dbReference type="NCBI Taxonomy" id="143223"/>
    <lineage>
        <taxon>Bacteria</taxon>
        <taxon>Pseudomonadati</taxon>
        <taxon>Bacteroidota</taxon>
        <taxon>Flavobacteriia</taxon>
        <taxon>Flavobacteriales</taxon>
        <taxon>Flavobacteriaceae</taxon>
        <taxon>Salegentibacter</taxon>
    </lineage>
</organism>
<gene>
    <name evidence="4" type="ORF">SAMN05878281_3341</name>
</gene>
<keyword evidence="1" id="KW-0813">Transport</keyword>
<dbReference type="CDD" id="cd07341">
    <property type="entry name" value="M56_BlaR1_MecR1_like"/>
    <property type="match status" value="1"/>
</dbReference>
<evidence type="ECO:0000313" key="5">
    <source>
        <dbReference type="Proteomes" id="UP000190235"/>
    </source>
</evidence>
<dbReference type="GO" id="GO:0009279">
    <property type="term" value="C:cell outer membrane"/>
    <property type="evidence" value="ECO:0007669"/>
    <property type="project" value="UniProtKB-SubCell"/>
</dbReference>
<dbReference type="InterPro" id="IPR037066">
    <property type="entry name" value="Plug_dom_sf"/>
</dbReference>
<dbReference type="STRING" id="143223.SAMN05878281_3341"/>
<evidence type="ECO:0000259" key="3">
    <source>
        <dbReference type="Pfam" id="PF05569"/>
    </source>
</evidence>
<keyword evidence="1" id="KW-0998">Cell outer membrane</keyword>
<protein>
    <submittedName>
        <fullName evidence="4">TonB-dependent outer membrane receptor, SusC/RagA subfamily, signature region</fullName>
    </submittedName>
</protein>
<dbReference type="Proteomes" id="UP000190235">
    <property type="component" value="Chromosome I"/>
</dbReference>
<comment type="similarity">
    <text evidence="1">Belongs to the TonB-dependent receptor family.</text>
</comment>
<name>A0A1M7NPW1_9FLAO</name>
<dbReference type="PANTHER" id="PTHR34978:SF3">
    <property type="entry name" value="SLR0241 PROTEIN"/>
    <property type="match status" value="1"/>
</dbReference>
<dbReference type="PROSITE" id="PS52016">
    <property type="entry name" value="TONB_DEPENDENT_REC_3"/>
    <property type="match status" value="1"/>
</dbReference>
<keyword evidence="1" id="KW-1134">Transmembrane beta strand</keyword>
<feature type="transmembrane region" description="Helical" evidence="2">
    <location>
        <begin position="6"/>
        <end position="26"/>
    </location>
</feature>
<proteinExistence type="inferred from homology"/>
<dbReference type="InterPro" id="IPR008756">
    <property type="entry name" value="Peptidase_M56"/>
</dbReference>
<dbReference type="RefSeq" id="WP_079736238.1">
    <property type="nucleotide sequence ID" value="NZ_LT670848.1"/>
</dbReference>
<dbReference type="Gene3D" id="2.170.130.10">
    <property type="entry name" value="TonB-dependent receptor, plug domain"/>
    <property type="match status" value="2"/>
</dbReference>
<dbReference type="PANTHER" id="PTHR34978">
    <property type="entry name" value="POSSIBLE SENSOR-TRANSDUCER PROTEIN BLAR"/>
    <property type="match status" value="1"/>
</dbReference>
<sequence length="670" mass="75941">MEALLIYLFKSAGILTIFYLAYTFLLKNETSFQVNRRFLLGGILASAVLPAVYFTRKVIVKSNNFSLNEIPVSTNVSSEDLAATFGIWEVLGIVYSLVAAFFLIRIMLQLRQIFKLMQQRTIYKTEDVKFIKTDATISPFSFFKYIVYNPAAHSEKDLKMILQHEKIHAAQWHSVDILIANLTTALLWFNPLSWLYKKSVEQNLEYIADRETVALSGAKKSYQQALVKVSIANLQPALTNHFYQSFIKKRILMLNKKSNQNSGLWKISLVFPLILAFMLAFNVKTQASINPSENNKTFTINSEEDQKVLEAHFSENTSEADLDKYQDAFAEKLVKLEWRDLRYSANKLKNIHITYTLKTGDTRKFQSETDKDGNMLPFKIGAKFHENGKIAFISISNKKLDEPTNSQLVEREVESIENKKLPEDLVYKIDGKIVSMEDAERLNPDEIAEMQVLKGEKAINEAGKKGENGVILITTKTSKNPQEIPGNPLYILNGEKSKKEIIELIDKNLIKSVNVLKGESAISLYGEEAKNGAVIITTKILDESKKESEKKVIKIEAHSVGIQSFKKKTANEIMYGKEISFRTGEDINAFQWNKEPGETTSFYINDEEKIGPVVIIDGKKKNGATLKELAPKNIEKVNVLKGKVAIEKYGEEANYGAIEVTTRKEKDTEE</sequence>
<evidence type="ECO:0000256" key="1">
    <source>
        <dbReference type="PROSITE-ProRule" id="PRU01360"/>
    </source>
</evidence>
<keyword evidence="4" id="KW-0675">Receptor</keyword>
<dbReference type="InterPro" id="IPR052173">
    <property type="entry name" value="Beta-lactam_resp_regulator"/>
</dbReference>
<comment type="subcellular location">
    <subcellularLocation>
        <location evidence="1">Cell outer membrane</location>
        <topology evidence="1">Multi-pass membrane protein</topology>
    </subcellularLocation>
</comment>